<dbReference type="SUPFAM" id="SSF48239">
    <property type="entry name" value="Terpenoid cyclases/Protein prenyltransferases"/>
    <property type="match status" value="1"/>
</dbReference>
<sequence>MALRSAHAPKAQLDKARSATLAAAASTIKASGDPGYHGGLAAKNLLALDGLTDVHNVSGIDLSKAVTSSIRPSGMVQGSPEDTPGTFPQALAVMAVSQNGSLTSPAGRKSLTFLLHQQCRPGWFHYLSNDSSDCDKDHGQPDVDSTALSILALDAASNADPSDSTIPAARDRAVAWLATQQLPNGGFATSAGDEPNANTTGLAAAALAPHRPSATHKAADWVAHSTLTSGPDAGAIRYMPSQADKMKNGQPIPDDLRDTTVLSTAQAIMAFAPTNPAHYSNPAPACRAS</sequence>
<name>A0A7K0J9G9_9ACTN</name>
<evidence type="ECO:0008006" key="3">
    <source>
        <dbReference type="Google" id="ProtNLM"/>
    </source>
</evidence>
<protein>
    <recommendedName>
        <fullName evidence="3">Terpene cyclase/mutase family protein</fullName>
    </recommendedName>
</protein>
<organism evidence="1 2">
    <name type="scientific">Cutibacterium porci</name>
    <dbReference type="NCBI Taxonomy" id="2605781"/>
    <lineage>
        <taxon>Bacteria</taxon>
        <taxon>Bacillati</taxon>
        <taxon>Actinomycetota</taxon>
        <taxon>Actinomycetes</taxon>
        <taxon>Propionibacteriales</taxon>
        <taxon>Propionibacteriaceae</taxon>
        <taxon>Cutibacterium</taxon>
    </lineage>
</organism>
<proteinExistence type="predicted"/>
<dbReference type="RefSeq" id="WP_154564959.1">
    <property type="nucleotide sequence ID" value="NZ_VUMG01000005.1"/>
</dbReference>
<accession>A0A7K0J9G9</accession>
<gene>
    <name evidence="1" type="ORF">FYJ43_11505</name>
</gene>
<dbReference type="Proteomes" id="UP000466104">
    <property type="component" value="Unassembled WGS sequence"/>
</dbReference>
<keyword evidence="2" id="KW-1185">Reference proteome</keyword>
<dbReference type="Gene3D" id="1.50.10.20">
    <property type="match status" value="1"/>
</dbReference>
<dbReference type="AlphaFoldDB" id="A0A7K0J9G9"/>
<evidence type="ECO:0000313" key="2">
    <source>
        <dbReference type="Proteomes" id="UP000466104"/>
    </source>
</evidence>
<evidence type="ECO:0000313" key="1">
    <source>
        <dbReference type="EMBL" id="MSS46624.1"/>
    </source>
</evidence>
<dbReference type="InterPro" id="IPR008930">
    <property type="entry name" value="Terpenoid_cyclase/PrenylTrfase"/>
</dbReference>
<reference evidence="1 2" key="1">
    <citation type="submission" date="2019-08" db="EMBL/GenBank/DDBJ databases">
        <title>In-depth cultivation of the pig gut microbiome towards novel bacterial diversity and tailored functional studies.</title>
        <authorList>
            <person name="Wylensek D."/>
            <person name="Hitch T.C.A."/>
            <person name="Clavel T."/>
        </authorList>
    </citation>
    <scope>NUCLEOTIDE SEQUENCE [LARGE SCALE GENOMIC DNA]</scope>
    <source>
        <strain evidence="1 2">WCA-380-WT-3A</strain>
    </source>
</reference>
<dbReference type="EMBL" id="VUMG01000005">
    <property type="protein sequence ID" value="MSS46624.1"/>
    <property type="molecule type" value="Genomic_DNA"/>
</dbReference>
<comment type="caution">
    <text evidence="1">The sequence shown here is derived from an EMBL/GenBank/DDBJ whole genome shotgun (WGS) entry which is preliminary data.</text>
</comment>